<name>O62345_CAEEL</name>
<dbReference type="Bgee" id="WBGene00011228">
    <property type="expression patterns" value="Expressed in adult organism and 2 other cell types or tissues"/>
</dbReference>
<keyword evidence="1" id="KW-0966">Cell projection</keyword>
<dbReference type="SMR" id="O62345"/>
<organism evidence="1 2">
    <name type="scientific">Caenorhabditis elegans</name>
    <dbReference type="NCBI Taxonomy" id="6239"/>
    <lineage>
        <taxon>Eukaryota</taxon>
        <taxon>Metazoa</taxon>
        <taxon>Ecdysozoa</taxon>
        <taxon>Nematoda</taxon>
        <taxon>Chromadorea</taxon>
        <taxon>Rhabditida</taxon>
        <taxon>Rhabditina</taxon>
        <taxon>Rhabditomorpha</taxon>
        <taxon>Rhabditoidea</taxon>
        <taxon>Rhabditidae</taxon>
        <taxon>Peloderinae</taxon>
        <taxon>Caenorhabditis</taxon>
    </lineage>
</organism>
<dbReference type="AlphaFoldDB" id="O62345"/>
<dbReference type="HOGENOM" id="CLU_516050_0_0_1"/>
<dbReference type="Proteomes" id="UP000001940">
    <property type="component" value="Chromosome X"/>
</dbReference>
<accession>O62345</accession>
<dbReference type="EMBL" id="BX284606">
    <property type="protein sequence ID" value="CAB04649.2"/>
    <property type="molecule type" value="Genomic_DNA"/>
</dbReference>
<evidence type="ECO:0000313" key="3">
    <source>
        <dbReference type="WormBase" id="R11.3"/>
    </source>
</evidence>
<dbReference type="FunCoup" id="O62345">
    <property type="interactions" value="822"/>
</dbReference>
<keyword evidence="1" id="KW-0282">Flagellum</keyword>
<gene>
    <name evidence="1" type="ORF">CELE_R11.3</name>
    <name evidence="1 3" type="ORF">R11.3</name>
</gene>
<dbReference type="PaxDb" id="6239-R11.3"/>
<evidence type="ECO:0000313" key="1">
    <source>
        <dbReference type="EMBL" id="CAB04649.2"/>
    </source>
</evidence>
<dbReference type="OrthoDB" id="5776952at2759"/>
<keyword evidence="1" id="KW-0969">Cilium</keyword>
<reference evidence="1 2" key="1">
    <citation type="journal article" date="1998" name="Science">
        <title>Genome sequence of the nematode C. elegans: a platform for investigating biology.</title>
        <authorList>
            <consortium name="The C. elegans sequencing consortium"/>
            <person name="Sulson J.E."/>
            <person name="Waterston R."/>
        </authorList>
    </citation>
    <scope>NUCLEOTIDE SEQUENCE [LARGE SCALE GENOMIC DNA]</scope>
    <source>
        <strain evidence="1 2">Bristol N2</strain>
    </source>
</reference>
<dbReference type="AGR" id="WB:WBGene00011228"/>
<proteinExistence type="predicted"/>
<evidence type="ECO:0000313" key="2">
    <source>
        <dbReference type="Proteomes" id="UP000001940"/>
    </source>
</evidence>
<sequence length="453" mass="51968">MSEGLPSPSAGENIALHTIRQVLQYETRPENLDLAKLPRVENITSQYELLKLVYSRSVNLGNTVLDIHMMRHPVAMEKQRLLFNLQPGLLPLLVKITLDKNHPLRALDEYLSIINLIDRNYPTIKATHQEIIKWCNDLDIALLKFLDCSLICAAFSVNLKTESIQDPKLLPRLDPTMFSPVNTLSPSIFKKEISHLGNILVHGAVTADQERFVVEIAKAHQYFLARKITIVKNLESNSKFAIGMYNVVTKLKERPAMFIGYKINGDTTLNIPEVGLDFSNIHPVICVHQKCHLENNCGHLTGDYRYIYIKVNTVHLGDPPLGARNTVNFPAMKLAWALRSQLESEQAPAAVFDPMVVDKQQRKKYRKKKGTNLDYKMIWEEKYLRFVVKEYKMKNGEDERMMEAHLMPEEEISDTQGETKCFKIVGFFLNLLVLNPQRFKIACIQTNYCLKIF</sequence>
<dbReference type="InParanoid" id="O62345"/>
<protein>
    <submittedName>
        <fullName evidence="1">Cilia- and flagella-associated protein 206</fullName>
    </submittedName>
</protein>
<dbReference type="eggNOG" id="ENOG502RT7P">
    <property type="taxonomic scope" value="Eukaryota"/>
</dbReference>
<dbReference type="UCSC" id="R11.3">
    <property type="organism name" value="c. elegans"/>
</dbReference>
<dbReference type="WormBase" id="R11.3">
    <property type="protein sequence ID" value="CE53510"/>
    <property type="gene ID" value="WBGene00011228"/>
</dbReference>
<dbReference type="PIR" id="T24160">
    <property type="entry name" value="T24160"/>
</dbReference>
<keyword evidence="2" id="KW-1185">Reference proteome</keyword>